<feature type="compositionally biased region" description="Low complexity" evidence="1">
    <location>
        <begin position="138"/>
        <end position="153"/>
    </location>
</feature>
<dbReference type="Proteomes" id="UP001220940">
    <property type="component" value="Unassembled WGS sequence"/>
</dbReference>
<feature type="chain" id="PRO_5047373073" evidence="2">
    <location>
        <begin position="22"/>
        <end position="720"/>
    </location>
</feature>
<accession>A0ABT5GB08</accession>
<keyword evidence="5" id="KW-1185">Reference proteome</keyword>
<dbReference type="EMBL" id="JAJHZM010000001">
    <property type="protein sequence ID" value="MDC4181651.1"/>
    <property type="molecule type" value="Genomic_DNA"/>
</dbReference>
<comment type="caution">
    <text evidence="4">The sequence shown here is derived from an EMBL/GenBank/DDBJ whole genome shotgun (WGS) entry which is preliminary data.</text>
</comment>
<organism evidence="4 5">
    <name type="scientific">Mycoplasma bradburyae</name>
    <dbReference type="NCBI Taxonomy" id="2963128"/>
    <lineage>
        <taxon>Bacteria</taxon>
        <taxon>Bacillati</taxon>
        <taxon>Mycoplasmatota</taxon>
        <taxon>Mollicutes</taxon>
        <taxon>Mycoplasmataceae</taxon>
        <taxon>Mycoplasma</taxon>
    </lineage>
</organism>
<evidence type="ECO:0000313" key="4">
    <source>
        <dbReference type="EMBL" id="MDC4181651.1"/>
    </source>
</evidence>
<dbReference type="RefSeq" id="WP_255034450.1">
    <property type="nucleotide sequence ID" value="NZ_CP101414.1"/>
</dbReference>
<dbReference type="PROSITE" id="PS51257">
    <property type="entry name" value="PROKAR_LIPOPROTEIN"/>
    <property type="match status" value="1"/>
</dbReference>
<dbReference type="NCBIfam" id="NF045841">
    <property type="entry name" value="Ig_SerProt_MIP"/>
    <property type="match status" value="1"/>
</dbReference>
<name>A0ABT5GB08_9MOLU</name>
<gene>
    <name evidence="4" type="ORF">LNO68_00395</name>
</gene>
<evidence type="ECO:0000259" key="3">
    <source>
        <dbReference type="Pfam" id="PF01732"/>
    </source>
</evidence>
<feature type="region of interest" description="Disordered" evidence="1">
    <location>
        <begin position="131"/>
        <end position="217"/>
    </location>
</feature>
<proteinExistence type="predicted"/>
<feature type="signal peptide" evidence="2">
    <location>
        <begin position="1"/>
        <end position="21"/>
    </location>
</feature>
<evidence type="ECO:0000313" key="5">
    <source>
        <dbReference type="Proteomes" id="UP001220940"/>
    </source>
</evidence>
<sequence length="720" mass="81900">MLRKTGWFKLLCGLSAVSVVASSCFDPNKLFFSDKNKVDVNSITNDDLKIEYKKEHSKIFASQIDLDNYQEYFVVKLIKKNDNKDLTDYINIDLGDFNADDENGVLSFIVSVSVKNGDPKIKRSYSLEIDGFLKNPRNNNNNNNSSNSETTNSPVIIQPNQPKLDKPIQPEIIPPTESKPEMNNDLGNDLSSGNNSGDNLDNSEPDSSETSSPSNRAEVKVFSDNEIYHKIYKRSFSLQFYTRYNFNDPKDQMNKTLYYVTNGTGWLLDYQKSVLNPNLYRLYVATNLHVAQTLWRANDFDNPINDLEKIPETVGFSIGKSDDVSFYPKPTPSFNKPAKYVTLLEDLPFYNKVPDNQNTYRVSSNRLLTIPRTIFAAVDFVRDEQTKRDFSSLWNSQFKGQFINGGLGGQNLLESAYSDNKQDRERLADQFIQKGIGLYKDFAVISFEVNIAQDIDSLNPRALIGSKLLRKYVLDAVDELNESVKVAKTPGQYNLTNPNLPYVDIDYPSVKTSTDTAISLDDIHKAYIAGYPGIDELNDQNKTVNRFKWVQNNLSKNPDSLLSGNINKNLLGRLQTFNGKIQSYHNKYYHQYGITQEVERSSLQAGSSGSVVYSKYGLPYGIFWGGYNSGSKDGFVAQQERGVFDYLAQSKKTEFKFNIRFDDSDQPMKYKINIEAYNLIDGTDKTKYPNQTNSYREALRKYLATKSHEKTKGTFLFPQP</sequence>
<keyword evidence="2" id="KW-0732">Signal</keyword>
<feature type="compositionally biased region" description="Low complexity" evidence="1">
    <location>
        <begin position="183"/>
        <end position="200"/>
    </location>
</feature>
<dbReference type="InterPro" id="IPR022382">
    <property type="entry name" value="Mycoplasma_peptidase_DUF31"/>
</dbReference>
<evidence type="ECO:0000256" key="1">
    <source>
        <dbReference type="SAM" id="MobiDB-lite"/>
    </source>
</evidence>
<evidence type="ECO:0000256" key="2">
    <source>
        <dbReference type="SAM" id="SignalP"/>
    </source>
</evidence>
<reference evidence="4" key="1">
    <citation type="submission" date="2021-11" db="EMBL/GenBank/DDBJ databases">
        <title>Description of Mycoplasma bradburyaesp. nov.from sea birds: a tribute to a great mycoplasmologist.</title>
        <authorList>
            <person name="Ramirez A.S."/>
            <person name="Poveda C."/>
            <person name="Suarez-Perez A."/>
            <person name="Rosales R.S."/>
            <person name="Dijkman R."/>
            <person name="Feberwee A."/>
            <person name="Spergser J."/>
            <person name="Szostak M.P."/>
            <person name="Ressel L."/>
            <person name="Calabuig P."/>
            <person name="Catania S."/>
            <person name="Gobbo F."/>
            <person name="Timofte D."/>
            <person name="Poveda J.B."/>
        </authorList>
    </citation>
    <scope>NUCLEOTIDE SEQUENCE [LARGE SCALE GENOMIC DNA]</scope>
    <source>
        <strain evidence="4">T158</strain>
    </source>
</reference>
<dbReference type="PRINTS" id="PR00840">
    <property type="entry name" value="Y06768FAMILY"/>
</dbReference>
<dbReference type="Pfam" id="PF01732">
    <property type="entry name" value="Mycop_pep_DUF31"/>
    <property type="match status" value="1"/>
</dbReference>
<feature type="domain" description="DUF31" evidence="3">
    <location>
        <begin position="225"/>
        <end position="625"/>
    </location>
</feature>
<protein>
    <submittedName>
        <fullName evidence="4">DUF31 family protein</fullName>
    </submittedName>
</protein>
<dbReference type="InterPro" id="IPR022381">
    <property type="entry name" value="Uncharacterised_MG067"/>
</dbReference>